<evidence type="ECO:0000313" key="3">
    <source>
        <dbReference type="Proteomes" id="UP000020561"/>
    </source>
</evidence>
<name>X7YUE9_MYCKA</name>
<dbReference type="PATRIC" id="fig|1299326.3.peg.5476"/>
<dbReference type="AlphaFoldDB" id="X7YUE9"/>
<protein>
    <submittedName>
        <fullName evidence="2">Uncharacterized protein</fullName>
    </submittedName>
</protein>
<evidence type="ECO:0000313" key="2">
    <source>
        <dbReference type="EMBL" id="EUA10396.1"/>
    </source>
</evidence>
<accession>X7YUE9</accession>
<sequence length="77" mass="8384">MADHQAGGIDAVTHGTPPRGTARARPQLQHAFSGRGARAGQRRRPILGKRWPYAAISGDTVTRCAARRVGHRAHRRP</sequence>
<dbReference type="EMBL" id="JAOA01000012">
    <property type="protein sequence ID" value="EUA10396.1"/>
    <property type="molecule type" value="Genomic_DNA"/>
</dbReference>
<dbReference type="Proteomes" id="UP000020561">
    <property type="component" value="Unassembled WGS sequence"/>
</dbReference>
<reference evidence="2 3" key="1">
    <citation type="submission" date="2013-12" db="EMBL/GenBank/DDBJ databases">
        <authorList>
            <person name="Brown-Elliot B."/>
            <person name="Wallace R."/>
            <person name="Lenaerts A."/>
            <person name="Ordway D."/>
            <person name="DeGroote M.A."/>
            <person name="Parker T."/>
            <person name="Sizemore C."/>
            <person name="Tallon L.J."/>
            <person name="Sadzewicz L.K."/>
            <person name="Sengamalay N."/>
            <person name="Fraser C.M."/>
            <person name="Hine E."/>
            <person name="Shefchek K.A."/>
            <person name="Das S.P."/>
            <person name="Tettelin H."/>
        </authorList>
    </citation>
    <scope>NUCLEOTIDE SEQUENCE [LARGE SCALE GENOMIC DNA]</scope>
    <source>
        <strain evidence="2 3">662</strain>
    </source>
</reference>
<evidence type="ECO:0000256" key="1">
    <source>
        <dbReference type="SAM" id="MobiDB-lite"/>
    </source>
</evidence>
<feature type="region of interest" description="Disordered" evidence="1">
    <location>
        <begin position="1"/>
        <end position="26"/>
    </location>
</feature>
<organism evidence="2 3">
    <name type="scientific">Mycobacterium kansasii 662</name>
    <dbReference type="NCBI Taxonomy" id="1299326"/>
    <lineage>
        <taxon>Bacteria</taxon>
        <taxon>Bacillati</taxon>
        <taxon>Actinomycetota</taxon>
        <taxon>Actinomycetes</taxon>
        <taxon>Mycobacteriales</taxon>
        <taxon>Mycobacteriaceae</taxon>
        <taxon>Mycobacterium</taxon>
    </lineage>
</organism>
<comment type="caution">
    <text evidence="2">The sequence shown here is derived from an EMBL/GenBank/DDBJ whole genome shotgun (WGS) entry which is preliminary data.</text>
</comment>
<gene>
    <name evidence="2" type="ORF">I545_5687</name>
</gene>
<proteinExistence type="predicted"/>